<proteinExistence type="predicted"/>
<sequence length="283" mass="31847">MSSFISSAAVVSARETYNLYSHLYVGGWCKIGNMAKPVQIYTIFTTHTPQTLPIQSLGLLPASRLYLCGEIHGARQNADAVWTLCYSLGIKQLALEYSASVDVFVQRAVRGDVDISLLNPAMFDSSVLSIEMLKTVVELLRTGAIDQVAYIDETFDYTIDQWRQITDPDWREVVMARNIERLDLSQPTLCVMGNWHTRPRKTSRHISALRRVSETMPEAVLIQNVYRSGTVYNAGKIIALTPRLDLPEQYKIIQRTKRNFDLAVPLAQEINSVTFSPDADVSN</sequence>
<gene>
    <name evidence="1" type="ORF">SEML1_0567</name>
</gene>
<dbReference type="Proteomes" id="UP001177295">
    <property type="component" value="Chromosome"/>
</dbReference>
<name>A0ABY8WXN4_9BACT</name>
<evidence type="ECO:0000313" key="1">
    <source>
        <dbReference type="EMBL" id="WIO46186.1"/>
    </source>
</evidence>
<accession>A0ABY8WXN4</accession>
<dbReference type="EMBL" id="CP124550">
    <property type="protein sequence ID" value="WIO46186.1"/>
    <property type="molecule type" value="Genomic_DNA"/>
</dbReference>
<keyword evidence="2" id="KW-1185">Reference proteome</keyword>
<organism evidence="1 2">
    <name type="scientific">Candidatus Southlakia epibionticum</name>
    <dbReference type="NCBI Taxonomy" id="3043284"/>
    <lineage>
        <taxon>Bacteria</taxon>
        <taxon>Candidatus Saccharimonadota</taxon>
        <taxon>Candidatus Saccharimonadia</taxon>
        <taxon>Candidatus Saccharimonadales</taxon>
        <taxon>Candidatus Saccharimonadaceae</taxon>
        <taxon>Candidatus Southlakia</taxon>
    </lineage>
</organism>
<evidence type="ECO:0000313" key="2">
    <source>
        <dbReference type="Proteomes" id="UP001177295"/>
    </source>
</evidence>
<protein>
    <submittedName>
        <fullName evidence="1">Cofac hem bdg domain-containing protein</fullName>
    </submittedName>
</protein>
<reference evidence="1 2" key="1">
    <citation type="journal article" date="2023" name="Cell">
        <title>Genetic manipulation of Patescibacteria provides mechanistic insights into microbial dark matter and the epibiotic lifestyle.</title>
        <authorList>
            <person name="Wang Y."/>
            <person name="Gallagher L.A."/>
            <person name="Andrade P.A."/>
            <person name="Liu A."/>
            <person name="Humphreys I.R."/>
            <person name="Turkarslan S."/>
            <person name="Cutler K.J."/>
            <person name="Arrieta-Ortiz M.L."/>
            <person name="Li Y."/>
            <person name="Radey M.C."/>
            <person name="McLean J.S."/>
            <person name="Cong Q."/>
            <person name="Baker D."/>
            <person name="Baliga N.S."/>
            <person name="Peterson S.B."/>
            <person name="Mougous J.D."/>
        </authorList>
    </citation>
    <scope>NUCLEOTIDE SEQUENCE [LARGE SCALE GENOMIC DNA]</scope>
    <source>
        <strain evidence="1 2">ML1</strain>
    </source>
</reference>